<feature type="domain" description="EamA" evidence="3">
    <location>
        <begin position="154"/>
        <end position="289"/>
    </location>
</feature>
<feature type="transmembrane region" description="Helical" evidence="2">
    <location>
        <begin position="65"/>
        <end position="86"/>
    </location>
</feature>
<feature type="transmembrane region" description="Helical" evidence="2">
    <location>
        <begin position="217"/>
        <end position="238"/>
    </location>
</feature>
<comment type="caution">
    <text evidence="4">The sequence shown here is derived from an EMBL/GenBank/DDBJ whole genome shotgun (WGS) entry which is preliminary data.</text>
</comment>
<dbReference type="EMBL" id="JAHQCX010000009">
    <property type="protein sequence ID" value="MBU9727047.1"/>
    <property type="molecule type" value="Genomic_DNA"/>
</dbReference>
<keyword evidence="5" id="KW-1185">Reference proteome</keyword>
<dbReference type="PANTHER" id="PTHR22911">
    <property type="entry name" value="ACYL-MALONYL CONDENSING ENZYME-RELATED"/>
    <property type="match status" value="1"/>
</dbReference>
<dbReference type="InterPro" id="IPR037185">
    <property type="entry name" value="EmrE-like"/>
</dbReference>
<evidence type="ECO:0000313" key="4">
    <source>
        <dbReference type="EMBL" id="MBU9727047.1"/>
    </source>
</evidence>
<evidence type="ECO:0000256" key="2">
    <source>
        <dbReference type="SAM" id="Phobius"/>
    </source>
</evidence>
<feature type="transmembrane region" description="Helical" evidence="2">
    <location>
        <begin position="30"/>
        <end position="53"/>
    </location>
</feature>
<gene>
    <name evidence="4" type="ORF">KTH90_13575</name>
</gene>
<dbReference type="RefSeq" id="WP_158353699.1">
    <property type="nucleotide sequence ID" value="NZ_JAHQCX010000009.1"/>
</dbReference>
<dbReference type="Proteomes" id="UP001314681">
    <property type="component" value="Unassembled WGS sequence"/>
</dbReference>
<keyword evidence="2" id="KW-1133">Transmembrane helix</keyword>
<feature type="transmembrane region" description="Helical" evidence="2">
    <location>
        <begin position="244"/>
        <end position="266"/>
    </location>
</feature>
<dbReference type="Pfam" id="PF00892">
    <property type="entry name" value="EamA"/>
    <property type="match status" value="2"/>
</dbReference>
<dbReference type="PANTHER" id="PTHR22911:SF137">
    <property type="entry name" value="SOLUTE CARRIER FAMILY 35 MEMBER G2-RELATED"/>
    <property type="match status" value="1"/>
</dbReference>
<sequence>MWILFAFASALFAGITAILAKCGIKNTDSNVATALRTCVVLIFSWIMVFIAGVQADITRLSNKTLIFLILSGIATGASWLCYFKALQLGDLNKVTPIDKCSTILTMLMAFLLLGEPITPMKGFCMLLIAAGTYLMTKKQYHSRDSANDPVKNHSWILFASGSAVFASLTSILGKIGIEGVDSTLGTAIRTVVVLIMAWIVVFVTNKQHTIRRIDKKSWIFLILSGFATGGSWLCYYRALQTGFASVVVPIDKLSILVTIAFSYFVFKERLNRKSAAGLVMITVGTLLLLI</sequence>
<feature type="transmembrane region" description="Helical" evidence="2">
    <location>
        <begin position="106"/>
        <end position="134"/>
    </location>
</feature>
<feature type="domain" description="EamA" evidence="3">
    <location>
        <begin position="1"/>
        <end position="136"/>
    </location>
</feature>
<name>A0ABS6K968_9FIRM</name>
<evidence type="ECO:0000259" key="3">
    <source>
        <dbReference type="Pfam" id="PF00892"/>
    </source>
</evidence>
<evidence type="ECO:0000256" key="1">
    <source>
        <dbReference type="ARBA" id="ARBA00007362"/>
    </source>
</evidence>
<reference evidence="4 5" key="1">
    <citation type="submission" date="2021-06" db="EMBL/GenBank/DDBJ databases">
        <title>Description of novel taxa of the family Lachnospiraceae.</title>
        <authorList>
            <person name="Chaplin A.V."/>
            <person name="Sokolova S.R."/>
            <person name="Pikina A.P."/>
            <person name="Korzhanova M."/>
            <person name="Belova V."/>
            <person name="Korostin D."/>
            <person name="Efimov B.A."/>
        </authorList>
    </citation>
    <scope>NUCLEOTIDE SEQUENCE [LARGE SCALE GENOMIC DNA]</scope>
    <source>
        <strain evidence="4 5">ASD4241</strain>
    </source>
</reference>
<dbReference type="Gene3D" id="1.10.3730.20">
    <property type="match status" value="2"/>
</dbReference>
<feature type="transmembrane region" description="Helical" evidence="2">
    <location>
        <begin position="155"/>
        <end position="175"/>
    </location>
</feature>
<keyword evidence="2" id="KW-0472">Membrane</keyword>
<protein>
    <submittedName>
        <fullName evidence="4">EamA family transporter</fullName>
    </submittedName>
</protein>
<feature type="transmembrane region" description="Helical" evidence="2">
    <location>
        <begin position="187"/>
        <end position="205"/>
    </location>
</feature>
<organism evidence="4 5">
    <name type="scientific">Diplocloster modestus</name>
    <dbReference type="NCBI Taxonomy" id="2850322"/>
    <lineage>
        <taxon>Bacteria</taxon>
        <taxon>Bacillati</taxon>
        <taxon>Bacillota</taxon>
        <taxon>Clostridia</taxon>
        <taxon>Lachnospirales</taxon>
        <taxon>Lachnospiraceae</taxon>
        <taxon>Diplocloster</taxon>
    </lineage>
</organism>
<dbReference type="SUPFAM" id="SSF103481">
    <property type="entry name" value="Multidrug resistance efflux transporter EmrE"/>
    <property type="match status" value="2"/>
</dbReference>
<accession>A0ABS6K968</accession>
<comment type="similarity">
    <text evidence="1">Belongs to the EamA transporter family.</text>
</comment>
<proteinExistence type="inferred from homology"/>
<keyword evidence="2" id="KW-0812">Transmembrane</keyword>
<evidence type="ECO:0000313" key="5">
    <source>
        <dbReference type="Proteomes" id="UP001314681"/>
    </source>
</evidence>
<dbReference type="InterPro" id="IPR000620">
    <property type="entry name" value="EamA_dom"/>
</dbReference>